<dbReference type="STRING" id="1187848.A1QO_02815"/>
<protein>
    <submittedName>
        <fullName evidence="1">Uncharacterized protein</fullName>
    </submittedName>
</protein>
<dbReference type="AlphaFoldDB" id="A0A1E5BK89"/>
<dbReference type="PROSITE" id="PS51257">
    <property type="entry name" value="PROKAR_LIPOPROTEIN"/>
    <property type="match status" value="1"/>
</dbReference>
<dbReference type="EMBL" id="AJYQ02000002">
    <property type="protein sequence ID" value="OEE38328.1"/>
    <property type="molecule type" value="Genomic_DNA"/>
</dbReference>
<comment type="caution">
    <text evidence="1">The sequence shown here is derived from an EMBL/GenBank/DDBJ whole genome shotgun (WGS) entry which is preliminary data.</text>
</comment>
<accession>A0A1E5BK89</accession>
<proteinExistence type="predicted"/>
<dbReference type="RefSeq" id="WP_017041328.1">
    <property type="nucleotide sequence ID" value="NZ_AJYQ02000002.1"/>
</dbReference>
<organism evidence="1 2">
    <name type="scientific">Vibrio genomosp. F10 str. ZF-129</name>
    <dbReference type="NCBI Taxonomy" id="1187848"/>
    <lineage>
        <taxon>Bacteria</taxon>
        <taxon>Pseudomonadati</taxon>
        <taxon>Pseudomonadota</taxon>
        <taxon>Gammaproteobacteria</taxon>
        <taxon>Vibrionales</taxon>
        <taxon>Vibrionaceae</taxon>
        <taxon>Vibrio</taxon>
    </lineage>
</organism>
<gene>
    <name evidence="1" type="ORF">A1QO_02815</name>
</gene>
<name>A0A1E5BK89_9VIBR</name>
<evidence type="ECO:0000313" key="1">
    <source>
        <dbReference type="EMBL" id="OEE38328.1"/>
    </source>
</evidence>
<dbReference type="Proteomes" id="UP000094741">
    <property type="component" value="Unassembled WGS sequence"/>
</dbReference>
<sequence>MENHNRRDRVIGAAAICLVIFVGGCSRGDMTNQAIEESSQHEPSNLMVQIQLLEDTEYRGALLDAAGITWIYPENMFYQAILKTDYLVNGVIYEGGSKINFSPSGNVLYGKVKTSASIQGQFVVAGTNVLFDNNGNLRRAFVRSSSSNKNYNLNIPMPSVIAWNEHGYVTSVTHNTGEPYRLLDWFCKLTSEVVYVPNESKYLISKCRVSRPFFMGVQSIGDERVPVVTSDNCIRHNFYKSNGHGSDFQYYDDQNFQFNGYDFKHSKVVMSDDYSISYFKIMQPLELDGVKYQYGTFLKLDLDGKVIRATNVNEGDIHL</sequence>
<reference evidence="1 2" key="1">
    <citation type="journal article" date="2012" name="Science">
        <title>Ecological populations of bacteria act as socially cohesive units of antibiotic production and resistance.</title>
        <authorList>
            <person name="Cordero O.X."/>
            <person name="Wildschutte H."/>
            <person name="Kirkup B."/>
            <person name="Proehl S."/>
            <person name="Ngo L."/>
            <person name="Hussain F."/>
            <person name="Le Roux F."/>
            <person name="Mincer T."/>
            <person name="Polz M.F."/>
        </authorList>
    </citation>
    <scope>NUCLEOTIDE SEQUENCE [LARGE SCALE GENOMIC DNA]</scope>
    <source>
        <strain evidence="1 2">ZF-129</strain>
    </source>
</reference>
<evidence type="ECO:0000313" key="2">
    <source>
        <dbReference type="Proteomes" id="UP000094741"/>
    </source>
</evidence>